<dbReference type="InterPro" id="IPR036291">
    <property type="entry name" value="NAD(P)-bd_dom_sf"/>
</dbReference>
<organism evidence="3 4">
    <name type="scientific">Parachitinimonas caeni</name>
    <dbReference type="NCBI Taxonomy" id="3031301"/>
    <lineage>
        <taxon>Bacteria</taxon>
        <taxon>Pseudomonadati</taxon>
        <taxon>Pseudomonadota</taxon>
        <taxon>Betaproteobacteria</taxon>
        <taxon>Neisseriales</taxon>
        <taxon>Chitinibacteraceae</taxon>
        <taxon>Parachitinimonas</taxon>
    </lineage>
</organism>
<name>A0ABT7DXH8_9NEIS</name>
<dbReference type="SUPFAM" id="SSF51735">
    <property type="entry name" value="NAD(P)-binding Rossmann-fold domains"/>
    <property type="match status" value="1"/>
</dbReference>
<evidence type="ECO:0000259" key="1">
    <source>
        <dbReference type="Pfam" id="PF10727"/>
    </source>
</evidence>
<dbReference type="RefSeq" id="WP_284101085.1">
    <property type="nucleotide sequence ID" value="NZ_JARRAF010000012.1"/>
</dbReference>
<dbReference type="InterPro" id="IPR008927">
    <property type="entry name" value="6-PGluconate_DH-like_C_sf"/>
</dbReference>
<proteinExistence type="predicted"/>
<dbReference type="Pfam" id="PF10727">
    <property type="entry name" value="Rossmann-like"/>
    <property type="match status" value="1"/>
</dbReference>
<dbReference type="InterPro" id="IPR037108">
    <property type="entry name" value="TM1727-like_C_sf"/>
</dbReference>
<accession>A0ABT7DXH8</accession>
<dbReference type="SUPFAM" id="SSF48179">
    <property type="entry name" value="6-phosphogluconate dehydrogenase C-terminal domain-like"/>
    <property type="match status" value="1"/>
</dbReference>
<feature type="domain" description="DUF2520" evidence="2">
    <location>
        <begin position="137"/>
        <end position="263"/>
    </location>
</feature>
<dbReference type="InterPro" id="IPR019665">
    <property type="entry name" value="OxRdtase/DH_put_Rossmann_dom"/>
</dbReference>
<evidence type="ECO:0000259" key="2">
    <source>
        <dbReference type="Pfam" id="PF10728"/>
    </source>
</evidence>
<keyword evidence="4" id="KW-1185">Reference proteome</keyword>
<evidence type="ECO:0000313" key="4">
    <source>
        <dbReference type="Proteomes" id="UP001172778"/>
    </source>
</evidence>
<evidence type="ECO:0000313" key="3">
    <source>
        <dbReference type="EMBL" id="MDK2124771.1"/>
    </source>
</evidence>
<dbReference type="PANTHER" id="PTHR40459:SF1">
    <property type="entry name" value="CONSERVED HYPOTHETICAL ALANINE AND LEUCINE RICH PROTEIN"/>
    <property type="match status" value="1"/>
</dbReference>
<gene>
    <name evidence="3" type="ORF">PZA18_12005</name>
</gene>
<protein>
    <submittedName>
        <fullName evidence="3">DUF2520 domain-containing protein</fullName>
    </submittedName>
</protein>
<dbReference type="EMBL" id="JARRAF010000012">
    <property type="protein sequence ID" value="MDK2124771.1"/>
    <property type="molecule type" value="Genomic_DNA"/>
</dbReference>
<reference evidence="3" key="1">
    <citation type="submission" date="2023-03" db="EMBL/GenBank/DDBJ databases">
        <title>Chitinimonas shenzhenensis gen. nov., sp. nov., a novel member of family Burkholderiaceae isolated from activated sludge collected in Shen Zhen, China.</title>
        <authorList>
            <person name="Wang X."/>
        </authorList>
    </citation>
    <scope>NUCLEOTIDE SEQUENCE</scope>
    <source>
        <strain evidence="3">DQS-5</strain>
    </source>
</reference>
<dbReference type="PANTHER" id="PTHR40459">
    <property type="entry name" value="CONSERVED HYPOTHETICAL ALANINE AND LEUCINE RICH PROTEIN"/>
    <property type="match status" value="1"/>
</dbReference>
<feature type="domain" description="Putative oxidoreductase/dehydrogenase Rossmann-like" evidence="1">
    <location>
        <begin position="9"/>
        <end position="119"/>
    </location>
</feature>
<dbReference type="Pfam" id="PF10728">
    <property type="entry name" value="DUF2520"/>
    <property type="match status" value="1"/>
</dbReference>
<dbReference type="InterPro" id="IPR018931">
    <property type="entry name" value="DUF2520"/>
</dbReference>
<dbReference type="Proteomes" id="UP001172778">
    <property type="component" value="Unassembled WGS sequence"/>
</dbReference>
<dbReference type="Gene3D" id="3.40.50.720">
    <property type="entry name" value="NAD(P)-binding Rossmann-like Domain"/>
    <property type="match status" value="1"/>
</dbReference>
<comment type="caution">
    <text evidence="3">The sequence shown here is derived from an EMBL/GenBank/DDBJ whole genome shotgun (WGS) entry which is preliminary data.</text>
</comment>
<sequence length="292" mass="30342">MHKLPTLNLIGAGQLGRSVAKLFIGQKLVFLQSVATRSLETAQAACDWLEAGRACTLPELPAADFTLLAVSDDQLASVCIQIAPQLRAGSVVFHCSGSQSSEVLLPAQQRGAVVASVHPLRSFADPAAAVAGFAGTFCACEGDAKAMALLGPMFDRIGARRFAIDPSAKVLYHAGAVFACNYLVALMDAGLACFEAAGVERSTAFQALKPLIDGTLANVGRVGTVAALSGPIARGDVATVDRQQAALAAKLPTLVMPYQVLGQIAVRLAEQRPGQDRQAMCTLASLLQQGDV</sequence>
<dbReference type="Gene3D" id="1.10.1040.20">
    <property type="entry name" value="ProC-like, C-terminal domain"/>
    <property type="match status" value="1"/>
</dbReference>